<keyword evidence="4" id="KW-0964">Secreted</keyword>
<keyword evidence="13" id="KW-1185">Reference proteome</keyword>
<dbReference type="Proteomes" id="UP001583280">
    <property type="component" value="Unassembled WGS sequence"/>
</dbReference>
<keyword evidence="5" id="KW-0336">GPI-anchor</keyword>
<feature type="disulfide bond" evidence="9">
    <location>
        <begin position="39"/>
        <end position="46"/>
    </location>
</feature>
<evidence type="ECO:0000256" key="6">
    <source>
        <dbReference type="ARBA" id="ARBA00022729"/>
    </source>
</evidence>
<evidence type="ECO:0000256" key="10">
    <source>
        <dbReference type="SAM" id="SignalP"/>
    </source>
</evidence>
<feature type="signal peptide" evidence="10">
    <location>
        <begin position="1"/>
        <end position="17"/>
    </location>
</feature>
<dbReference type="EMBL" id="JAWDJO010000007">
    <property type="protein sequence ID" value="KAL1901200.1"/>
    <property type="molecule type" value="Genomic_DNA"/>
</dbReference>
<evidence type="ECO:0000256" key="2">
    <source>
        <dbReference type="ARBA" id="ARBA00004613"/>
    </source>
</evidence>
<keyword evidence="8" id="KW-0449">Lipoprotein</keyword>
<keyword evidence="5" id="KW-0472">Membrane</keyword>
<gene>
    <name evidence="12" type="primary">soh1_2</name>
    <name evidence="12" type="ORF">Cpir12675_000566</name>
</gene>
<comment type="subcellular location">
    <subcellularLocation>
        <location evidence="1">Membrane</location>
        <topology evidence="1">Lipid-anchor</topology>
        <topology evidence="1">GPI-anchor</topology>
    </subcellularLocation>
    <subcellularLocation>
        <location evidence="2">Secreted</location>
    </subcellularLocation>
</comment>
<keyword evidence="5" id="KW-0325">Glycoprotein</keyword>
<proteinExistence type="inferred from homology"/>
<evidence type="ECO:0000313" key="12">
    <source>
        <dbReference type="EMBL" id="KAL1901200.1"/>
    </source>
</evidence>
<evidence type="ECO:0000256" key="5">
    <source>
        <dbReference type="ARBA" id="ARBA00022622"/>
    </source>
</evidence>
<evidence type="ECO:0000256" key="9">
    <source>
        <dbReference type="PROSITE-ProRule" id="PRU01356"/>
    </source>
</evidence>
<evidence type="ECO:0000256" key="7">
    <source>
        <dbReference type="ARBA" id="ARBA00023157"/>
    </source>
</evidence>
<organism evidence="12 13">
    <name type="scientific">Ceratocystis pirilliformis</name>
    <dbReference type="NCBI Taxonomy" id="259994"/>
    <lineage>
        <taxon>Eukaryota</taxon>
        <taxon>Fungi</taxon>
        <taxon>Dikarya</taxon>
        <taxon>Ascomycota</taxon>
        <taxon>Pezizomycotina</taxon>
        <taxon>Sordariomycetes</taxon>
        <taxon>Hypocreomycetidae</taxon>
        <taxon>Microascales</taxon>
        <taxon>Ceratocystidaceae</taxon>
        <taxon>Ceratocystis</taxon>
    </lineage>
</organism>
<evidence type="ECO:0000256" key="4">
    <source>
        <dbReference type="ARBA" id="ARBA00022525"/>
    </source>
</evidence>
<dbReference type="InterPro" id="IPR008427">
    <property type="entry name" value="Extracellular_membr_CFEM_dom"/>
</dbReference>
<evidence type="ECO:0000256" key="8">
    <source>
        <dbReference type="ARBA" id="ARBA00023288"/>
    </source>
</evidence>
<protein>
    <submittedName>
        <fullName evidence="12">Mediator of RNA polymerase II transcription subunit 31</fullName>
    </submittedName>
</protein>
<keyword evidence="7 9" id="KW-1015">Disulfide bond</keyword>
<keyword evidence="6 10" id="KW-0732">Signal</keyword>
<accession>A0ABR3ZMC0</accession>
<reference evidence="12 13" key="1">
    <citation type="journal article" date="2024" name="IMA Fungus">
        <title>IMA Genome - F19 : A genome assembly and annotation guide to empower mycologists, including annotated draft genome sequences of Ceratocystis pirilliformis, Diaporthe australafricana, Fusarium ophioides, Paecilomyces lecythidis, and Sporothrix stenoceras.</title>
        <authorList>
            <person name="Aylward J."/>
            <person name="Wilson A.M."/>
            <person name="Visagie C.M."/>
            <person name="Spraker J."/>
            <person name="Barnes I."/>
            <person name="Buitendag C."/>
            <person name="Ceriani C."/>
            <person name="Del Mar Angel L."/>
            <person name="du Plessis D."/>
            <person name="Fuchs T."/>
            <person name="Gasser K."/>
            <person name="Kramer D."/>
            <person name="Li W."/>
            <person name="Munsamy K."/>
            <person name="Piso A."/>
            <person name="Price J.L."/>
            <person name="Sonnekus B."/>
            <person name="Thomas C."/>
            <person name="van der Nest A."/>
            <person name="van Dijk A."/>
            <person name="van Heerden A."/>
            <person name="van Vuuren N."/>
            <person name="Yilmaz N."/>
            <person name="Duong T.A."/>
            <person name="van der Merwe N.A."/>
            <person name="Wingfield M.J."/>
            <person name="Wingfield B.D."/>
        </authorList>
    </citation>
    <scope>NUCLEOTIDE SEQUENCE [LARGE SCALE GENOMIC DNA]</scope>
    <source>
        <strain evidence="12 13">CMW 12675</strain>
    </source>
</reference>
<comment type="caution">
    <text evidence="9">Lacks conserved residue(s) required for the propagation of feature annotation.</text>
</comment>
<comment type="similarity">
    <text evidence="3">Belongs to the RBT5 family.</text>
</comment>
<feature type="chain" id="PRO_5045713584" evidence="10">
    <location>
        <begin position="18"/>
        <end position="159"/>
    </location>
</feature>
<comment type="caution">
    <text evidence="12">The sequence shown here is derived from an EMBL/GenBank/DDBJ whole genome shotgun (WGS) entry which is preliminary data.</text>
</comment>
<feature type="domain" description="CFEM" evidence="11">
    <location>
        <begin position="1"/>
        <end position="114"/>
    </location>
</feature>
<dbReference type="Pfam" id="PF05730">
    <property type="entry name" value="CFEM"/>
    <property type="match status" value="1"/>
</dbReference>
<evidence type="ECO:0000259" key="11">
    <source>
        <dbReference type="PROSITE" id="PS52012"/>
    </source>
</evidence>
<evidence type="ECO:0000256" key="3">
    <source>
        <dbReference type="ARBA" id="ARBA00010031"/>
    </source>
</evidence>
<name>A0ABR3ZMC0_9PEZI</name>
<sequence length="159" mass="15790">MKLSIVALLTVAGLATAQFDGVPECGVNCLETAIQAIGCDVNNSTCSCQAENQSKLASDLGMVSCLTISCSSDQLADVISAGNKLCAKATASQAPSSTGFVTASHSRLGFAAASGIASSTTAPLPSSTQHDSDISGADAPTFSSAIFAAAVLIGAVQWV</sequence>
<dbReference type="PROSITE" id="PS52012">
    <property type="entry name" value="CFEM"/>
    <property type="match status" value="1"/>
</dbReference>
<evidence type="ECO:0000256" key="1">
    <source>
        <dbReference type="ARBA" id="ARBA00004589"/>
    </source>
</evidence>
<evidence type="ECO:0000313" key="13">
    <source>
        <dbReference type="Proteomes" id="UP001583280"/>
    </source>
</evidence>